<dbReference type="OrthoDB" id="9941158at2"/>
<evidence type="ECO:0000313" key="2">
    <source>
        <dbReference type="Proteomes" id="UP000002191"/>
    </source>
</evidence>
<dbReference type="Proteomes" id="UP000002191">
    <property type="component" value="Chromosome"/>
</dbReference>
<reference evidence="1 2" key="2">
    <citation type="journal article" date="2014" name="Genome Announc.">
        <title>Complete Genome Sequence of the Subsurface, Mesophilic Sulfate-Reducing Bacterium Desulfovibrio aespoeensis Aspo-2.</title>
        <authorList>
            <person name="Pedersen K."/>
            <person name="Bengtsson A."/>
            <person name="Edlund J."/>
            <person name="Rabe L."/>
            <person name="Hazen T."/>
            <person name="Chakraborty R."/>
            <person name="Goodwin L."/>
            <person name="Shapiro N."/>
        </authorList>
    </citation>
    <scope>NUCLEOTIDE SEQUENCE [LARGE SCALE GENOMIC DNA]</scope>
    <source>
        <strain evidence="2">ATCC 700646 / DSM 10631 / Aspo-2</strain>
    </source>
</reference>
<keyword evidence="2" id="KW-1185">Reference proteome</keyword>
<accession>E6VQM8</accession>
<dbReference type="HOGENOM" id="CLU_2478224_0_0_7"/>
<name>E6VQM8_PSEA9</name>
<dbReference type="KEGG" id="das:Daes_0738"/>
<dbReference type="STRING" id="643562.Daes_0738"/>
<protein>
    <submittedName>
        <fullName evidence="1">Uncharacterized protein</fullName>
    </submittedName>
</protein>
<gene>
    <name evidence="1" type="ordered locus">Daes_0738</name>
</gene>
<dbReference type="AlphaFoldDB" id="E6VQM8"/>
<evidence type="ECO:0000313" key="1">
    <source>
        <dbReference type="EMBL" id="ADU61755.1"/>
    </source>
</evidence>
<dbReference type="eggNOG" id="ENOG50302A2">
    <property type="taxonomic scope" value="Bacteria"/>
</dbReference>
<sequence length="87" mass="9393">MDRMQTIQRLLAVKDTVYGLLEWAENVSDEEFGRCCSLDCLPPEETLLRMEAFCQLAQELALECGGIVRGLDRVCVGDGGPATGGGA</sequence>
<dbReference type="EMBL" id="CP002431">
    <property type="protein sequence ID" value="ADU61755.1"/>
    <property type="molecule type" value="Genomic_DNA"/>
</dbReference>
<proteinExistence type="predicted"/>
<dbReference type="RefSeq" id="WP_013513686.1">
    <property type="nucleotide sequence ID" value="NC_014844.1"/>
</dbReference>
<reference evidence="2" key="1">
    <citation type="submission" date="2010-12" db="EMBL/GenBank/DDBJ databases">
        <title>Complete sequence of Desulfovibrio aespoeensis Aspo-2.</title>
        <authorList>
            <consortium name="US DOE Joint Genome Institute"/>
            <person name="Lucas S."/>
            <person name="Copeland A."/>
            <person name="Lapidus A."/>
            <person name="Cheng J.-F."/>
            <person name="Goodwin L."/>
            <person name="Pitluck S."/>
            <person name="Chertkov O."/>
            <person name="Misra M."/>
            <person name="Detter J.C."/>
            <person name="Han C."/>
            <person name="Tapia R."/>
            <person name="Land M."/>
            <person name="Hauser L."/>
            <person name="Kyrpides N."/>
            <person name="Ivanova N."/>
            <person name="Ovchinnikova G."/>
            <person name="Pedersen K."/>
            <person name="Jagevall S."/>
            <person name="Hazen T."/>
            <person name="Woyke T."/>
        </authorList>
    </citation>
    <scope>NUCLEOTIDE SEQUENCE [LARGE SCALE GENOMIC DNA]</scope>
    <source>
        <strain evidence="2">ATCC 700646 / DSM 10631 / Aspo-2</strain>
    </source>
</reference>
<organism evidence="1 2">
    <name type="scientific">Pseudodesulfovibrio aespoeensis (strain ATCC 700646 / DSM 10631 / Aspo-2)</name>
    <name type="common">Desulfovibrio aespoeensis</name>
    <dbReference type="NCBI Taxonomy" id="643562"/>
    <lineage>
        <taxon>Bacteria</taxon>
        <taxon>Pseudomonadati</taxon>
        <taxon>Thermodesulfobacteriota</taxon>
        <taxon>Desulfovibrionia</taxon>
        <taxon>Desulfovibrionales</taxon>
        <taxon>Desulfovibrionaceae</taxon>
    </lineage>
</organism>